<organism evidence="3 4">
    <name type="scientific">Pseudopedobacter saltans</name>
    <dbReference type="NCBI Taxonomy" id="151895"/>
    <lineage>
        <taxon>Bacteria</taxon>
        <taxon>Pseudomonadati</taxon>
        <taxon>Bacteroidota</taxon>
        <taxon>Sphingobacteriia</taxon>
        <taxon>Sphingobacteriales</taxon>
        <taxon>Sphingobacteriaceae</taxon>
        <taxon>Pseudopedobacter</taxon>
    </lineage>
</organism>
<keyword evidence="2" id="KW-0812">Transmembrane</keyword>
<protein>
    <submittedName>
        <fullName evidence="3">Heavy metal translocating P-type ATPase</fullName>
    </submittedName>
</protein>
<evidence type="ECO:0000313" key="4">
    <source>
        <dbReference type="Proteomes" id="UP000249645"/>
    </source>
</evidence>
<dbReference type="InterPro" id="IPR051014">
    <property type="entry name" value="Cation_Transport_ATPase_IB"/>
</dbReference>
<dbReference type="GO" id="GO:0015086">
    <property type="term" value="F:cadmium ion transmembrane transporter activity"/>
    <property type="evidence" value="ECO:0007669"/>
    <property type="project" value="TreeGrafter"/>
</dbReference>
<proteinExistence type="inferred from homology"/>
<feature type="non-terminal residue" evidence="3">
    <location>
        <position position="133"/>
    </location>
</feature>
<keyword evidence="2" id="KW-1133">Transmembrane helix</keyword>
<accession>A0A2W5F8P7</accession>
<reference evidence="3 4" key="1">
    <citation type="submission" date="2017-11" db="EMBL/GenBank/DDBJ databases">
        <title>Infants hospitalized years apart are colonized by the same room-sourced microbial strains.</title>
        <authorList>
            <person name="Brooks B."/>
            <person name="Olm M.R."/>
            <person name="Firek B.A."/>
            <person name="Baker R."/>
            <person name="Thomas B.C."/>
            <person name="Morowitz M.J."/>
            <person name="Banfield J.F."/>
        </authorList>
    </citation>
    <scope>NUCLEOTIDE SEQUENCE [LARGE SCALE GENOMIC DNA]</scope>
    <source>
        <strain evidence="3">S2_009_000_R2_76</strain>
    </source>
</reference>
<evidence type="ECO:0000313" key="3">
    <source>
        <dbReference type="EMBL" id="PZP50157.1"/>
    </source>
</evidence>
<evidence type="ECO:0000256" key="2">
    <source>
        <dbReference type="SAM" id="Phobius"/>
    </source>
</evidence>
<dbReference type="Proteomes" id="UP000249645">
    <property type="component" value="Unassembled WGS sequence"/>
</dbReference>
<gene>
    <name evidence="3" type="ORF">DI598_06200</name>
</gene>
<dbReference type="PANTHER" id="PTHR48085:SF5">
    <property type="entry name" value="CADMIUM_ZINC-TRANSPORTING ATPASE HMA4-RELATED"/>
    <property type="match status" value="1"/>
</dbReference>
<comment type="similarity">
    <text evidence="1">Belongs to the cation transport ATPase (P-type) (TC 3.A.3) family. Type IB subfamily.</text>
</comment>
<dbReference type="AlphaFoldDB" id="A0A2W5F8P7"/>
<comment type="caution">
    <text evidence="3">The sequence shown here is derived from an EMBL/GenBank/DDBJ whole genome shotgun (WGS) entry which is preliminary data.</text>
</comment>
<sequence>MLVLEVVSILGWSIPMPIAPFFYGIMVLATGYEIILGGLKALSKFNFGSVSLLMLIAVVSAFFMGEYSEGAVVMALYVLGEALEDVGIDNSKSSLEDLVNKAPREAVVKGETSPVKIDKIPIGSIVEVKPGSY</sequence>
<feature type="transmembrane region" description="Helical" evidence="2">
    <location>
        <begin position="47"/>
        <end position="65"/>
    </location>
</feature>
<keyword evidence="2" id="KW-0472">Membrane</keyword>
<dbReference type="PANTHER" id="PTHR48085">
    <property type="entry name" value="CADMIUM/ZINC-TRANSPORTING ATPASE HMA2-RELATED"/>
    <property type="match status" value="1"/>
</dbReference>
<name>A0A2W5F8P7_9SPHI</name>
<dbReference type="EMBL" id="QFOI01000079">
    <property type="protein sequence ID" value="PZP50157.1"/>
    <property type="molecule type" value="Genomic_DNA"/>
</dbReference>
<feature type="transmembrane region" description="Helical" evidence="2">
    <location>
        <begin position="12"/>
        <end position="35"/>
    </location>
</feature>
<dbReference type="GO" id="GO:0016020">
    <property type="term" value="C:membrane"/>
    <property type="evidence" value="ECO:0007669"/>
    <property type="project" value="TreeGrafter"/>
</dbReference>
<evidence type="ECO:0000256" key="1">
    <source>
        <dbReference type="ARBA" id="ARBA00006024"/>
    </source>
</evidence>